<reference evidence="2 3" key="1">
    <citation type="submission" date="2019-06" db="EMBL/GenBank/DDBJ databases">
        <title>Enrichment of Autotrophic Halophilic Microorganisms from Red Sea Brine Pool Using Microbial Electrosynthesis System.</title>
        <authorList>
            <person name="Alqahtani M.F."/>
            <person name="Bajracharya S."/>
            <person name="Katuri K.P."/>
            <person name="Ali M."/>
            <person name="Saikaly P.E."/>
        </authorList>
    </citation>
    <scope>NUCLEOTIDE SEQUENCE [LARGE SCALE GENOMIC DNA]</scope>
    <source>
        <strain evidence="2">MES6</strain>
    </source>
</reference>
<sequence>MTRGRERRCGAKTRKGKPCRAKPLPGKRRCKFHGGMSTGPRPPEGLERIAEAQRRRWRALRVAR</sequence>
<gene>
    <name evidence="2" type="ORF">FH759_10220</name>
</gene>
<dbReference type="InterPro" id="IPR047675">
    <property type="entry name" value="Putative_zinc-bd"/>
</dbReference>
<organism evidence="2 3">
    <name type="scientific">Sediminimonas qiaohouensis</name>
    <dbReference type="NCBI Taxonomy" id="552061"/>
    <lineage>
        <taxon>Bacteria</taxon>
        <taxon>Pseudomonadati</taxon>
        <taxon>Pseudomonadota</taxon>
        <taxon>Alphaproteobacteria</taxon>
        <taxon>Rhodobacterales</taxon>
        <taxon>Roseobacteraceae</taxon>
        <taxon>Sediminimonas</taxon>
    </lineage>
</organism>
<dbReference type="EMBL" id="VENJ01000013">
    <property type="protein sequence ID" value="MTJ05051.1"/>
    <property type="molecule type" value="Genomic_DNA"/>
</dbReference>
<evidence type="ECO:0000256" key="1">
    <source>
        <dbReference type="SAM" id="MobiDB-lite"/>
    </source>
</evidence>
<protein>
    <submittedName>
        <fullName evidence="2">Uncharacterized protein</fullName>
    </submittedName>
</protein>
<proteinExistence type="predicted"/>
<dbReference type="NCBIfam" id="NF041373">
    <property type="entry name" value="HGG_STG"/>
    <property type="match status" value="1"/>
</dbReference>
<dbReference type="Proteomes" id="UP000483078">
    <property type="component" value="Unassembled WGS sequence"/>
</dbReference>
<accession>A0A7C9HBA6</accession>
<dbReference type="AlphaFoldDB" id="A0A7C9HBA6"/>
<name>A0A7C9HBA6_9RHOB</name>
<comment type="caution">
    <text evidence="2">The sequence shown here is derived from an EMBL/GenBank/DDBJ whole genome shotgun (WGS) entry which is preliminary data.</text>
</comment>
<feature type="region of interest" description="Disordered" evidence="1">
    <location>
        <begin position="1"/>
        <end position="44"/>
    </location>
</feature>
<evidence type="ECO:0000313" key="3">
    <source>
        <dbReference type="Proteomes" id="UP000483078"/>
    </source>
</evidence>
<feature type="compositionally biased region" description="Basic residues" evidence="1">
    <location>
        <begin position="10"/>
        <end position="32"/>
    </location>
</feature>
<evidence type="ECO:0000313" key="2">
    <source>
        <dbReference type="EMBL" id="MTJ05051.1"/>
    </source>
</evidence>